<dbReference type="Pfam" id="PF16291">
    <property type="entry name" value="DUF4937"/>
    <property type="match status" value="1"/>
</dbReference>
<dbReference type="InterPro" id="IPR011008">
    <property type="entry name" value="Dimeric_a/b-barrel"/>
</dbReference>
<protein>
    <submittedName>
        <fullName evidence="2">DUF4937 domain-containing protein</fullName>
    </submittedName>
</protein>
<evidence type="ECO:0000259" key="1">
    <source>
        <dbReference type="Pfam" id="PF16291"/>
    </source>
</evidence>
<organism evidence="3 4">
    <name type="scientific">Actinoplanes lobatus</name>
    <dbReference type="NCBI Taxonomy" id="113568"/>
    <lineage>
        <taxon>Bacteria</taxon>
        <taxon>Bacillati</taxon>
        <taxon>Actinomycetota</taxon>
        <taxon>Actinomycetes</taxon>
        <taxon>Micromonosporales</taxon>
        <taxon>Micromonosporaceae</taxon>
        <taxon>Actinoplanes</taxon>
    </lineage>
</organism>
<dbReference type="Proteomes" id="UP000590511">
    <property type="component" value="Unassembled WGS sequence"/>
</dbReference>
<dbReference type="RefSeq" id="WP_188126685.1">
    <property type="nucleotide sequence ID" value="NZ_BOMP01000106.1"/>
</dbReference>
<dbReference type="EMBL" id="BOMP01000106">
    <property type="protein sequence ID" value="GIE43465.1"/>
    <property type="molecule type" value="Genomic_DNA"/>
</dbReference>
<dbReference type="AlphaFoldDB" id="A0A7W7HRE7"/>
<name>A0A7W7HRE7_9ACTN</name>
<feature type="domain" description="DUF4937" evidence="1">
    <location>
        <begin position="3"/>
        <end position="87"/>
    </location>
</feature>
<reference evidence="2 5" key="2">
    <citation type="submission" date="2021-01" db="EMBL/GenBank/DDBJ databases">
        <title>Whole genome shotgun sequence of Actinoplanes lobatus NBRC 12513.</title>
        <authorList>
            <person name="Komaki H."/>
            <person name="Tamura T."/>
        </authorList>
    </citation>
    <scope>NUCLEOTIDE SEQUENCE [LARGE SCALE GENOMIC DNA]</scope>
    <source>
        <strain evidence="2 5">NBRC 12513</strain>
    </source>
</reference>
<proteinExistence type="predicted"/>
<dbReference type="SUPFAM" id="SSF54909">
    <property type="entry name" value="Dimeric alpha+beta barrel"/>
    <property type="match status" value="1"/>
</dbReference>
<accession>A0A7W7HRE7</accession>
<reference evidence="3 4" key="1">
    <citation type="submission" date="2020-08" db="EMBL/GenBank/DDBJ databases">
        <title>Sequencing the genomes of 1000 actinobacteria strains.</title>
        <authorList>
            <person name="Klenk H.-P."/>
        </authorList>
    </citation>
    <scope>NUCLEOTIDE SEQUENCE [LARGE SCALE GENOMIC DNA]</scope>
    <source>
        <strain evidence="3 4">DSM 43150</strain>
    </source>
</reference>
<dbReference type="InterPro" id="IPR032555">
    <property type="entry name" value="DUF4937"/>
</dbReference>
<evidence type="ECO:0000313" key="3">
    <source>
        <dbReference type="EMBL" id="MBB4755259.1"/>
    </source>
</evidence>
<sequence>MTLIKWVTCAVTDTDRFHTGQSGWGELRARPGFLGQSGGWSRNTPGYAHVFGLWHDHAAYRAFMAGPHDRLAAAQAGTYRSIETRLFEAIETDLTAAGLVRLAHCRVHPGLDHDFVRAQQTVWTPGMAAAPGFRGCSYGTADAPGRPGQIEFLVLSGWASAADHDLYRRDRFPGLYRRSGAAGHLAAIDGDLIDTVPEWTV</sequence>
<keyword evidence="5" id="KW-1185">Reference proteome</keyword>
<gene>
    <name evidence="2" type="ORF">Alo02nite_63630</name>
    <name evidence="3" type="ORF">BJ964_009420</name>
</gene>
<evidence type="ECO:0000313" key="5">
    <source>
        <dbReference type="Proteomes" id="UP000631312"/>
    </source>
</evidence>
<evidence type="ECO:0000313" key="2">
    <source>
        <dbReference type="EMBL" id="GIE43465.1"/>
    </source>
</evidence>
<dbReference type="EMBL" id="JACHNC010000001">
    <property type="protein sequence ID" value="MBB4755259.1"/>
    <property type="molecule type" value="Genomic_DNA"/>
</dbReference>
<evidence type="ECO:0000313" key="4">
    <source>
        <dbReference type="Proteomes" id="UP000590511"/>
    </source>
</evidence>
<comment type="caution">
    <text evidence="3">The sequence shown here is derived from an EMBL/GenBank/DDBJ whole genome shotgun (WGS) entry which is preliminary data.</text>
</comment>
<dbReference type="Proteomes" id="UP000631312">
    <property type="component" value="Unassembled WGS sequence"/>
</dbReference>